<keyword evidence="3" id="KW-1185">Reference proteome</keyword>
<dbReference type="Proteomes" id="UP000018951">
    <property type="component" value="Unassembled WGS sequence"/>
</dbReference>
<comment type="caution">
    <text evidence="2">The sequence shown here is derived from an EMBL/GenBank/DDBJ whole genome shotgun (WGS) entry which is preliminary data.</text>
</comment>
<proteinExistence type="predicted"/>
<name>W2UYB6_9RICK</name>
<reference evidence="2 3" key="1">
    <citation type="journal article" date="2013" name="PLoS ONE">
        <title>Bacterial endosymbiosis in a chordate host: long-term co-evolution and conservation of secondary metabolism.</title>
        <authorList>
            <person name="Kwan J.C."/>
            <person name="Schmidt E.W."/>
        </authorList>
    </citation>
    <scope>NUCLEOTIDE SEQUENCE [LARGE SCALE GENOMIC DNA]</scope>
    <source>
        <strain evidence="3">L6</strain>
    </source>
</reference>
<accession>W2UYB6</accession>
<feature type="compositionally biased region" description="Basic and acidic residues" evidence="1">
    <location>
        <begin position="26"/>
        <end position="40"/>
    </location>
</feature>
<evidence type="ECO:0000313" key="3">
    <source>
        <dbReference type="Proteomes" id="UP000018951"/>
    </source>
</evidence>
<evidence type="ECO:0000313" key="2">
    <source>
        <dbReference type="EMBL" id="ETO91116.1"/>
    </source>
</evidence>
<organism evidence="2 3">
    <name type="scientific">Candidatus Xenolissoclinum pacificiensis L6</name>
    <dbReference type="NCBI Taxonomy" id="1401685"/>
    <lineage>
        <taxon>Bacteria</taxon>
        <taxon>Pseudomonadati</taxon>
        <taxon>Pseudomonadota</taxon>
        <taxon>Alphaproteobacteria</taxon>
        <taxon>Rickettsiales</taxon>
        <taxon>Anaplasmataceae</taxon>
        <taxon>Candidatus Xenolissoclinum</taxon>
    </lineage>
</organism>
<dbReference type="AlphaFoldDB" id="W2UYB6"/>
<protein>
    <submittedName>
        <fullName evidence="2">Uncharacterized protein</fullName>
    </submittedName>
</protein>
<sequence length="40" mass="4360">MGYKTDSNYSLMDLQSAKTTGKAHKLGIDGKRSKEGIDTL</sequence>
<gene>
    <name evidence="2" type="ORF">P857_602</name>
</gene>
<evidence type="ECO:0000256" key="1">
    <source>
        <dbReference type="SAM" id="MobiDB-lite"/>
    </source>
</evidence>
<feature type="region of interest" description="Disordered" evidence="1">
    <location>
        <begin position="19"/>
        <end position="40"/>
    </location>
</feature>
<dbReference type="EMBL" id="AXCJ01000008">
    <property type="protein sequence ID" value="ETO91116.1"/>
    <property type="molecule type" value="Genomic_DNA"/>
</dbReference>